<dbReference type="SMART" id="SM00283">
    <property type="entry name" value="MA"/>
    <property type="match status" value="1"/>
</dbReference>
<comment type="similarity">
    <text evidence="9">Belongs to the methyl-accepting chemotaxis (MCP) protein family.</text>
</comment>
<dbReference type="Pfam" id="PF00015">
    <property type="entry name" value="MCPsignal"/>
    <property type="match status" value="1"/>
</dbReference>
<dbReference type="AlphaFoldDB" id="A0A2Z4RTS7"/>
<evidence type="ECO:0000256" key="6">
    <source>
        <dbReference type="ARBA" id="ARBA00022989"/>
    </source>
</evidence>
<dbReference type="SUPFAM" id="SSF58104">
    <property type="entry name" value="Methyl-accepting chemotaxis protein (MCP) signaling domain"/>
    <property type="match status" value="1"/>
</dbReference>
<keyword evidence="6 11" id="KW-1133">Transmembrane helix</keyword>
<evidence type="ECO:0000313" key="15">
    <source>
        <dbReference type="Proteomes" id="UP000250299"/>
    </source>
</evidence>
<dbReference type="Gene3D" id="1.10.287.950">
    <property type="entry name" value="Methyl-accepting chemotaxis protein"/>
    <property type="match status" value="1"/>
</dbReference>
<proteinExistence type="inferred from homology"/>
<dbReference type="GO" id="GO:0007165">
    <property type="term" value="P:signal transduction"/>
    <property type="evidence" value="ECO:0007669"/>
    <property type="project" value="UniProtKB-KW"/>
</dbReference>
<sequence length="540" mass="57800">MIRNISIAWRASIGFSLVVVLTAGLGIFALSRLDDMRESTRQISDDWLPGVMALSHGAQNVQRIRALTLRVMISRDPQTLEQNYKKMDVLKAESRKEMGQYEKTILVDEDRVLFDRFRSAEAAYMALQAKVIELSRKNQLDEARDLINGEMNPRADELSKTLTDLIEFNNRGANGAAAHSVDVFNSARTGVIGVLLVVALASCVVAVGLIRSIVLPLRQSVRLAETVATGNLTTRTVVVGSDEPARLMGALAIMQGNLRDTILAISESSNQLASAAEELSTVTEDASRGLHQQNGEIEQAATAINEMTIAAEDVARNASSTADATRASDLTAQQGRQQVLRTVDAIGELASGVTATAGEVENLAGRVRDISQVVDVIRTVAEQTNLLALNAAIEAARAGEAGRGFAVVADEVRSLAHRTQRSTQEIEQLVLAIEQGTVQAVNAMQGSNTRARDTLEVAQAAGQALDQIASSFAQINERNLVIASAAEQQAQVAREVDGNLVNIRQLATQTATGATQTSAASQELSRLAVSLNGLVSRFVI</sequence>
<accession>A0A2Z4RTS7</accession>
<evidence type="ECO:0000256" key="4">
    <source>
        <dbReference type="ARBA" id="ARBA00022500"/>
    </source>
</evidence>
<dbReference type="InterPro" id="IPR024478">
    <property type="entry name" value="HlyB_4HB_MCP"/>
</dbReference>
<protein>
    <submittedName>
        <fullName evidence="14">HAMP domain-containing protein</fullName>
    </submittedName>
</protein>
<dbReference type="PROSITE" id="PS50111">
    <property type="entry name" value="CHEMOTAXIS_TRANSDUC_2"/>
    <property type="match status" value="1"/>
</dbReference>
<dbReference type="GO" id="GO:0004888">
    <property type="term" value="F:transmembrane signaling receptor activity"/>
    <property type="evidence" value="ECO:0007669"/>
    <property type="project" value="InterPro"/>
</dbReference>
<feature type="domain" description="Methyl-accepting transducer" evidence="12">
    <location>
        <begin position="268"/>
        <end position="504"/>
    </location>
</feature>
<dbReference type="SMART" id="SM00304">
    <property type="entry name" value="HAMP"/>
    <property type="match status" value="2"/>
</dbReference>
<dbReference type="GO" id="GO:0005886">
    <property type="term" value="C:plasma membrane"/>
    <property type="evidence" value="ECO:0007669"/>
    <property type="project" value="UniProtKB-SubCell"/>
</dbReference>
<keyword evidence="8 10" id="KW-0807">Transducer</keyword>
<dbReference type="GO" id="GO:0006935">
    <property type="term" value="P:chemotaxis"/>
    <property type="evidence" value="ECO:0007669"/>
    <property type="project" value="UniProtKB-KW"/>
</dbReference>
<comment type="subcellular location">
    <subcellularLocation>
        <location evidence="1">Cell membrane</location>
        <topology evidence="1">Multi-pass membrane protein</topology>
    </subcellularLocation>
</comment>
<keyword evidence="5 11" id="KW-0812">Transmembrane</keyword>
<evidence type="ECO:0000256" key="7">
    <source>
        <dbReference type="ARBA" id="ARBA00023136"/>
    </source>
</evidence>
<evidence type="ECO:0000256" key="5">
    <source>
        <dbReference type="ARBA" id="ARBA00022692"/>
    </source>
</evidence>
<evidence type="ECO:0000256" key="2">
    <source>
        <dbReference type="ARBA" id="ARBA00022475"/>
    </source>
</evidence>
<dbReference type="EMBL" id="CP029693">
    <property type="protein sequence ID" value="AWY44277.1"/>
    <property type="molecule type" value="Genomic_DNA"/>
</dbReference>
<keyword evidence="7 11" id="KW-0472">Membrane</keyword>
<evidence type="ECO:0000259" key="13">
    <source>
        <dbReference type="PROSITE" id="PS50885"/>
    </source>
</evidence>
<evidence type="ECO:0000256" key="11">
    <source>
        <dbReference type="SAM" id="Phobius"/>
    </source>
</evidence>
<dbReference type="FunFam" id="1.10.287.950:FF:000001">
    <property type="entry name" value="Methyl-accepting chemotaxis sensory transducer"/>
    <property type="match status" value="1"/>
</dbReference>
<keyword evidence="4" id="KW-0145">Chemotaxis</keyword>
<dbReference type="CDD" id="cd19411">
    <property type="entry name" value="MCP2201-like_sensor"/>
    <property type="match status" value="1"/>
</dbReference>
<gene>
    <name evidence="14" type="ORF">DKY63_31965</name>
</gene>
<keyword evidence="3" id="KW-0488">Methylation</keyword>
<dbReference type="Pfam" id="PF00672">
    <property type="entry name" value="HAMP"/>
    <property type="match status" value="1"/>
</dbReference>
<dbReference type="CDD" id="cd06225">
    <property type="entry name" value="HAMP"/>
    <property type="match status" value="1"/>
</dbReference>
<dbReference type="InterPro" id="IPR003660">
    <property type="entry name" value="HAMP_dom"/>
</dbReference>
<dbReference type="Pfam" id="PF12729">
    <property type="entry name" value="4HB_MCP_1"/>
    <property type="match status" value="1"/>
</dbReference>
<dbReference type="PANTHER" id="PTHR32089">
    <property type="entry name" value="METHYL-ACCEPTING CHEMOTAXIS PROTEIN MCPB"/>
    <property type="match status" value="1"/>
</dbReference>
<evidence type="ECO:0000256" key="3">
    <source>
        <dbReference type="ARBA" id="ARBA00022481"/>
    </source>
</evidence>
<dbReference type="PANTHER" id="PTHR32089:SF120">
    <property type="entry name" value="METHYL-ACCEPTING CHEMOTAXIS PROTEIN TLPQ"/>
    <property type="match status" value="1"/>
</dbReference>
<evidence type="ECO:0000256" key="1">
    <source>
        <dbReference type="ARBA" id="ARBA00004651"/>
    </source>
</evidence>
<feature type="domain" description="HAMP" evidence="13">
    <location>
        <begin position="211"/>
        <end position="263"/>
    </location>
</feature>
<evidence type="ECO:0000259" key="12">
    <source>
        <dbReference type="PROSITE" id="PS50111"/>
    </source>
</evidence>
<evidence type="ECO:0000256" key="10">
    <source>
        <dbReference type="PROSITE-ProRule" id="PRU00284"/>
    </source>
</evidence>
<organism evidence="14 15">
    <name type="scientific">Pseudomonas putida</name>
    <name type="common">Arthrobacter siderocapsulatus</name>
    <dbReference type="NCBI Taxonomy" id="303"/>
    <lineage>
        <taxon>Bacteria</taxon>
        <taxon>Pseudomonadati</taxon>
        <taxon>Pseudomonadota</taxon>
        <taxon>Gammaproteobacteria</taxon>
        <taxon>Pseudomonadales</taxon>
        <taxon>Pseudomonadaceae</taxon>
        <taxon>Pseudomonas</taxon>
    </lineage>
</organism>
<feature type="transmembrane region" description="Helical" evidence="11">
    <location>
        <begin position="7"/>
        <end position="30"/>
    </location>
</feature>
<dbReference type="OrthoDB" id="8724574at2"/>
<dbReference type="RefSeq" id="WP_110967795.1">
    <property type="nucleotide sequence ID" value="NZ_CP029693.1"/>
</dbReference>
<name>A0A2Z4RTS7_PSEPU</name>
<dbReference type="Proteomes" id="UP000250299">
    <property type="component" value="Chromosome"/>
</dbReference>
<dbReference type="PRINTS" id="PR00260">
    <property type="entry name" value="CHEMTRNSDUCR"/>
</dbReference>
<dbReference type="InterPro" id="IPR004090">
    <property type="entry name" value="Chemotax_Me-accpt_rcpt"/>
</dbReference>
<evidence type="ECO:0000313" key="14">
    <source>
        <dbReference type="EMBL" id="AWY44277.1"/>
    </source>
</evidence>
<dbReference type="InterPro" id="IPR047347">
    <property type="entry name" value="YvaQ-like_sensor"/>
</dbReference>
<dbReference type="PROSITE" id="PS50885">
    <property type="entry name" value="HAMP"/>
    <property type="match status" value="1"/>
</dbReference>
<evidence type="ECO:0000256" key="8">
    <source>
        <dbReference type="ARBA" id="ARBA00023224"/>
    </source>
</evidence>
<dbReference type="CDD" id="cd11386">
    <property type="entry name" value="MCP_signal"/>
    <property type="match status" value="1"/>
</dbReference>
<keyword evidence="2" id="KW-1003">Cell membrane</keyword>
<reference evidence="14 15" key="1">
    <citation type="submission" date="2018-05" db="EMBL/GenBank/DDBJ databases">
        <title>Whole genome sequence of Pseudomonas putida JBC17.</title>
        <authorList>
            <person name="Lee Y.H."/>
            <person name="David K."/>
        </authorList>
    </citation>
    <scope>NUCLEOTIDE SEQUENCE [LARGE SCALE GENOMIC DNA]</scope>
    <source>
        <strain evidence="14 15">JBC17</strain>
    </source>
</reference>
<evidence type="ECO:0000256" key="9">
    <source>
        <dbReference type="ARBA" id="ARBA00029447"/>
    </source>
</evidence>
<dbReference type="InterPro" id="IPR004089">
    <property type="entry name" value="MCPsignal_dom"/>
</dbReference>